<name>A0A9W8RMV8_9HYPO</name>
<dbReference type="OrthoDB" id="654211at2759"/>
<comment type="caution">
    <text evidence="1">The sequence shown here is derived from an EMBL/GenBank/DDBJ whole genome shotgun (WGS) entry which is preliminary data.</text>
</comment>
<organism evidence="1 2">
    <name type="scientific">Fusarium torreyae</name>
    <dbReference type="NCBI Taxonomy" id="1237075"/>
    <lineage>
        <taxon>Eukaryota</taxon>
        <taxon>Fungi</taxon>
        <taxon>Dikarya</taxon>
        <taxon>Ascomycota</taxon>
        <taxon>Pezizomycotina</taxon>
        <taxon>Sordariomycetes</taxon>
        <taxon>Hypocreomycetidae</taxon>
        <taxon>Hypocreales</taxon>
        <taxon>Nectriaceae</taxon>
        <taxon>Fusarium</taxon>
    </lineage>
</organism>
<sequence>MAYQEEHHFSATFMPYQMLIREKWRRRVTYRLLVVNSYKLDTYVAILRQESPILNQTEMEAELPVRFSLWNTKSLDIFYERLPYEPKVRQSRTIKQVITGNTVSPDIPLFPEDIELGLCGMLQQVWAVAKLHSVEGFDVTGTVTYLTLLSRLESWRIHLENISAQLDQALTTGTWTAQHSLFMAYEGKDDNLFGDPGKVNESRVASLISGATSLYRLLLDMLQGSEGVKGSKEALLQSLLPS</sequence>
<protein>
    <submittedName>
        <fullName evidence="1">Uncharacterized protein</fullName>
    </submittedName>
</protein>
<proteinExistence type="predicted"/>
<dbReference type="EMBL" id="JAOQAZ010000047">
    <property type="protein sequence ID" value="KAJ4245231.1"/>
    <property type="molecule type" value="Genomic_DNA"/>
</dbReference>
<keyword evidence="2" id="KW-1185">Reference proteome</keyword>
<gene>
    <name evidence="1" type="ORF">NW762_014101</name>
</gene>
<evidence type="ECO:0000313" key="1">
    <source>
        <dbReference type="EMBL" id="KAJ4245231.1"/>
    </source>
</evidence>
<accession>A0A9W8RMV8</accession>
<evidence type="ECO:0000313" key="2">
    <source>
        <dbReference type="Proteomes" id="UP001152049"/>
    </source>
</evidence>
<dbReference type="Proteomes" id="UP001152049">
    <property type="component" value="Unassembled WGS sequence"/>
</dbReference>
<dbReference type="AlphaFoldDB" id="A0A9W8RMV8"/>
<reference evidence="1" key="1">
    <citation type="submission" date="2022-09" db="EMBL/GenBank/DDBJ databases">
        <title>Fusarium specimens isolated from Avocado Roots.</title>
        <authorList>
            <person name="Stajich J."/>
            <person name="Roper C."/>
            <person name="Heimlech-Rivalta G."/>
        </authorList>
    </citation>
    <scope>NUCLEOTIDE SEQUENCE</scope>
    <source>
        <strain evidence="1">CF00136</strain>
    </source>
</reference>